<dbReference type="GO" id="GO:0046872">
    <property type="term" value="F:metal ion binding"/>
    <property type="evidence" value="ECO:0007669"/>
    <property type="project" value="UniProtKB-UniRule"/>
</dbReference>
<organism evidence="18 19">
    <name type="scientific">Periconia macrospinosa</name>
    <dbReference type="NCBI Taxonomy" id="97972"/>
    <lineage>
        <taxon>Eukaryota</taxon>
        <taxon>Fungi</taxon>
        <taxon>Dikarya</taxon>
        <taxon>Ascomycota</taxon>
        <taxon>Pezizomycotina</taxon>
        <taxon>Dothideomycetes</taxon>
        <taxon>Pleosporomycetidae</taxon>
        <taxon>Pleosporales</taxon>
        <taxon>Massarineae</taxon>
        <taxon>Periconiaceae</taxon>
        <taxon>Periconia</taxon>
    </lineage>
</organism>
<feature type="transmembrane region" description="Helical" evidence="15">
    <location>
        <begin position="106"/>
        <end position="127"/>
    </location>
</feature>
<dbReference type="Pfam" id="PF20684">
    <property type="entry name" value="Fung_rhodopsin"/>
    <property type="match status" value="1"/>
</dbReference>
<keyword evidence="19" id="KW-1185">Reference proteome</keyword>
<dbReference type="EMBL" id="KZ805318">
    <property type="protein sequence ID" value="PVI04801.1"/>
    <property type="molecule type" value="Genomic_DNA"/>
</dbReference>
<feature type="transmembrane region" description="Helical" evidence="15">
    <location>
        <begin position="294"/>
        <end position="314"/>
    </location>
</feature>
<dbReference type="PANTHER" id="PTHR33048">
    <property type="entry name" value="PTH11-LIKE INTEGRAL MEMBRANE PROTEIN (AFU_ORTHOLOGUE AFUA_5G11245)"/>
    <property type="match status" value="1"/>
</dbReference>
<feature type="disulfide bond" evidence="14">
    <location>
        <begin position="39"/>
        <end position="79"/>
    </location>
</feature>
<dbReference type="InterPro" id="IPR052337">
    <property type="entry name" value="SAT4-like"/>
</dbReference>
<feature type="disulfide bond" evidence="14">
    <location>
        <begin position="43"/>
        <end position="74"/>
    </location>
</feature>
<comment type="similarity">
    <text evidence="13">Belongs to the SAT4 family.</text>
</comment>
<dbReference type="InterPro" id="IPR049326">
    <property type="entry name" value="Rhodopsin_dom_fungi"/>
</dbReference>
<feature type="transmembrane region" description="Helical" evidence="15">
    <location>
        <begin position="216"/>
        <end position="237"/>
    </location>
</feature>
<evidence type="ECO:0000256" key="8">
    <source>
        <dbReference type="ARBA" id="ARBA00022729"/>
    </source>
</evidence>
<keyword evidence="6" id="KW-0325">Glycoprotein</keyword>
<comment type="subcellular location">
    <subcellularLocation>
        <location evidence="2">Membrane</location>
        <topology evidence="2">Lipid-anchor</topology>
        <topology evidence="2">GPI-anchor</topology>
    </subcellularLocation>
    <subcellularLocation>
        <location evidence="1">Membrane</location>
        <topology evidence="1">Multi-pass membrane protein</topology>
    </subcellularLocation>
    <subcellularLocation>
        <location evidence="3">Secreted</location>
    </subcellularLocation>
</comment>
<evidence type="ECO:0000256" key="12">
    <source>
        <dbReference type="ARBA" id="ARBA00023288"/>
    </source>
</evidence>
<dbReference type="GO" id="GO:0005576">
    <property type="term" value="C:extracellular region"/>
    <property type="evidence" value="ECO:0007669"/>
    <property type="project" value="UniProtKB-SubCell"/>
</dbReference>
<proteinExistence type="inferred from homology"/>
<evidence type="ECO:0000256" key="14">
    <source>
        <dbReference type="PROSITE-ProRule" id="PRU01356"/>
    </source>
</evidence>
<dbReference type="OrthoDB" id="408702at2759"/>
<feature type="transmembrane region" description="Helical" evidence="15">
    <location>
        <begin position="181"/>
        <end position="204"/>
    </location>
</feature>
<reference evidence="18 19" key="1">
    <citation type="journal article" date="2018" name="Sci. Rep.">
        <title>Comparative genomics provides insights into the lifestyle and reveals functional heterogeneity of dark septate endophytic fungi.</title>
        <authorList>
            <person name="Knapp D.G."/>
            <person name="Nemeth J.B."/>
            <person name="Barry K."/>
            <person name="Hainaut M."/>
            <person name="Henrissat B."/>
            <person name="Johnson J."/>
            <person name="Kuo A."/>
            <person name="Lim J.H.P."/>
            <person name="Lipzen A."/>
            <person name="Nolan M."/>
            <person name="Ohm R.A."/>
            <person name="Tamas L."/>
            <person name="Grigoriev I.V."/>
            <person name="Spatafora J.W."/>
            <person name="Nagy L.G."/>
            <person name="Kovacs G.M."/>
        </authorList>
    </citation>
    <scope>NUCLEOTIDE SEQUENCE [LARGE SCALE GENOMIC DNA]</scope>
    <source>
        <strain evidence="18 19">DSE2036</strain>
    </source>
</reference>
<evidence type="ECO:0000256" key="9">
    <source>
        <dbReference type="ARBA" id="ARBA00022989"/>
    </source>
</evidence>
<comment type="similarity">
    <text evidence="4">Belongs to the RBT5 family.</text>
</comment>
<sequence>MSVRTHTFIILFSLALIIQGAFADSIAVRNLTIADLPPCTLQCMIPLIPTSGCAPDDQRCVCSNDKLTTDLSNCLLANCTMADIQNTSRVQADLCNLPHESSQKEMFWVLLVTYVLIALSVVLRIVGKYVAKRPSLDDLVLFIAFLLQAVPMGCTFTMIHLGLGLHLWDLQDGRLIPIIRLFYIAAIVYIAVLGVLKASVVLFYIEIFHTPRFRNIAYTVLAFIAVNTLVLCFVTIFTCDPVPRFWNRDIKGKCMDVSGIGLAVGISAIVQDAILLALPITFIRSLNISGLKKLAVGGLLSIGAFGCIATALRLKANPNFKQSLDPSWNYGEGMIWTDLEALSIYVCISLPSIRMLFVSIMPDRVKKMFSRLTQKRSAND</sequence>
<evidence type="ECO:0000256" key="3">
    <source>
        <dbReference type="ARBA" id="ARBA00004613"/>
    </source>
</evidence>
<keyword evidence="11 14" id="KW-1015">Disulfide bond</keyword>
<evidence type="ECO:0000256" key="15">
    <source>
        <dbReference type="SAM" id="Phobius"/>
    </source>
</evidence>
<keyword evidence="12" id="KW-0449">Lipoprotein</keyword>
<evidence type="ECO:0000256" key="1">
    <source>
        <dbReference type="ARBA" id="ARBA00004141"/>
    </source>
</evidence>
<evidence type="ECO:0000256" key="13">
    <source>
        <dbReference type="ARBA" id="ARBA00038359"/>
    </source>
</evidence>
<feature type="transmembrane region" description="Helical" evidence="15">
    <location>
        <begin position="342"/>
        <end position="361"/>
    </location>
</feature>
<keyword evidence="14" id="KW-0349">Heme</keyword>
<dbReference type="Pfam" id="PF05730">
    <property type="entry name" value="CFEM"/>
    <property type="match status" value="1"/>
</dbReference>
<feature type="disulfide bond" evidence="14">
    <location>
        <begin position="62"/>
        <end position="95"/>
    </location>
</feature>
<evidence type="ECO:0000256" key="2">
    <source>
        <dbReference type="ARBA" id="ARBA00004589"/>
    </source>
</evidence>
<dbReference type="PROSITE" id="PS52012">
    <property type="entry name" value="CFEM"/>
    <property type="match status" value="1"/>
</dbReference>
<feature type="signal peptide" evidence="16">
    <location>
        <begin position="1"/>
        <end position="23"/>
    </location>
</feature>
<accession>A0A2V1E2X3</accession>
<keyword evidence="6" id="KW-0336">GPI-anchor</keyword>
<feature type="transmembrane region" description="Helical" evidence="15">
    <location>
        <begin position="257"/>
        <end position="282"/>
    </location>
</feature>
<name>A0A2V1E2X3_9PLEO</name>
<evidence type="ECO:0000256" key="4">
    <source>
        <dbReference type="ARBA" id="ARBA00010031"/>
    </source>
</evidence>
<dbReference type="GO" id="GO:0098552">
    <property type="term" value="C:side of membrane"/>
    <property type="evidence" value="ECO:0007669"/>
    <property type="project" value="UniProtKB-KW"/>
</dbReference>
<keyword evidence="14" id="KW-0408">Iron</keyword>
<protein>
    <recommendedName>
        <fullName evidence="17">CFEM domain-containing protein</fullName>
    </recommendedName>
</protein>
<dbReference type="PANTHER" id="PTHR33048:SF131">
    <property type="entry name" value="INTEGRAL MEMBRANE PROTEIN"/>
    <property type="match status" value="1"/>
</dbReference>
<evidence type="ECO:0000313" key="18">
    <source>
        <dbReference type="EMBL" id="PVI04801.1"/>
    </source>
</evidence>
<feature type="disulfide bond" evidence="14">
    <location>
        <begin position="53"/>
        <end position="60"/>
    </location>
</feature>
<feature type="chain" id="PRO_5015908235" description="CFEM domain-containing protein" evidence="16">
    <location>
        <begin position="24"/>
        <end position="380"/>
    </location>
</feature>
<evidence type="ECO:0000256" key="7">
    <source>
        <dbReference type="ARBA" id="ARBA00022692"/>
    </source>
</evidence>
<evidence type="ECO:0000259" key="17">
    <source>
        <dbReference type="PROSITE" id="PS52012"/>
    </source>
</evidence>
<dbReference type="AlphaFoldDB" id="A0A2V1E2X3"/>
<keyword evidence="9 15" id="KW-1133">Transmembrane helix</keyword>
<dbReference type="Proteomes" id="UP000244855">
    <property type="component" value="Unassembled WGS sequence"/>
</dbReference>
<evidence type="ECO:0000256" key="16">
    <source>
        <dbReference type="SAM" id="SignalP"/>
    </source>
</evidence>
<feature type="domain" description="CFEM" evidence="17">
    <location>
        <begin position="9"/>
        <end position="122"/>
    </location>
</feature>
<evidence type="ECO:0000256" key="5">
    <source>
        <dbReference type="ARBA" id="ARBA00022525"/>
    </source>
</evidence>
<keyword evidence="5" id="KW-0964">Secreted</keyword>
<evidence type="ECO:0000256" key="6">
    <source>
        <dbReference type="ARBA" id="ARBA00022622"/>
    </source>
</evidence>
<feature type="non-terminal residue" evidence="18">
    <location>
        <position position="380"/>
    </location>
</feature>
<dbReference type="STRING" id="97972.A0A2V1E2X3"/>
<evidence type="ECO:0000256" key="11">
    <source>
        <dbReference type="ARBA" id="ARBA00023157"/>
    </source>
</evidence>
<feature type="binding site" description="axial binding residue" evidence="14">
    <location>
        <position position="57"/>
    </location>
    <ligand>
        <name>heme</name>
        <dbReference type="ChEBI" id="CHEBI:30413"/>
    </ligand>
    <ligandPart>
        <name>Fe</name>
        <dbReference type="ChEBI" id="CHEBI:18248"/>
    </ligandPart>
</feature>
<gene>
    <name evidence="18" type="ORF">DM02DRAFT_503963</name>
</gene>
<feature type="transmembrane region" description="Helical" evidence="15">
    <location>
        <begin position="139"/>
        <end position="161"/>
    </location>
</feature>
<keyword evidence="10 15" id="KW-0472">Membrane</keyword>
<evidence type="ECO:0000256" key="10">
    <source>
        <dbReference type="ARBA" id="ARBA00023136"/>
    </source>
</evidence>
<keyword evidence="14" id="KW-0479">Metal-binding</keyword>
<dbReference type="InterPro" id="IPR008427">
    <property type="entry name" value="Extracellular_membr_CFEM_dom"/>
</dbReference>
<keyword evidence="8 16" id="KW-0732">Signal</keyword>
<keyword evidence="7 15" id="KW-0812">Transmembrane</keyword>
<evidence type="ECO:0000313" key="19">
    <source>
        <dbReference type="Proteomes" id="UP000244855"/>
    </source>
</evidence>